<gene>
    <name evidence="2" type="ORF">ASIM_LOCUS16541</name>
</gene>
<sequence length="72" mass="8169">MQSVVSQYLDATLTRTMLMKISQIDLSKCTNPHMQHISHTSKYRPVISLGHSSTDDNNQRRESMDSSRSSEA</sequence>
<dbReference type="AlphaFoldDB" id="A0A0M3K843"/>
<feature type="compositionally biased region" description="Basic and acidic residues" evidence="1">
    <location>
        <begin position="53"/>
        <end position="72"/>
    </location>
</feature>
<keyword evidence="3" id="KW-1185">Reference proteome</keyword>
<name>A0A0M3K843_ANISI</name>
<organism evidence="4">
    <name type="scientific">Anisakis simplex</name>
    <name type="common">Herring worm</name>
    <dbReference type="NCBI Taxonomy" id="6269"/>
    <lineage>
        <taxon>Eukaryota</taxon>
        <taxon>Metazoa</taxon>
        <taxon>Ecdysozoa</taxon>
        <taxon>Nematoda</taxon>
        <taxon>Chromadorea</taxon>
        <taxon>Rhabditida</taxon>
        <taxon>Spirurina</taxon>
        <taxon>Ascaridomorpha</taxon>
        <taxon>Ascaridoidea</taxon>
        <taxon>Anisakidae</taxon>
        <taxon>Anisakis</taxon>
        <taxon>Anisakis simplex complex</taxon>
    </lineage>
</organism>
<proteinExistence type="predicted"/>
<dbReference type="EMBL" id="UYRR01033185">
    <property type="protein sequence ID" value="VDK58093.1"/>
    <property type="molecule type" value="Genomic_DNA"/>
</dbReference>
<evidence type="ECO:0000313" key="3">
    <source>
        <dbReference type="Proteomes" id="UP000267096"/>
    </source>
</evidence>
<protein>
    <submittedName>
        <fullName evidence="4">Ovule protein</fullName>
    </submittedName>
</protein>
<feature type="region of interest" description="Disordered" evidence="1">
    <location>
        <begin position="35"/>
        <end position="72"/>
    </location>
</feature>
<evidence type="ECO:0000256" key="1">
    <source>
        <dbReference type="SAM" id="MobiDB-lite"/>
    </source>
</evidence>
<dbReference type="Proteomes" id="UP000267096">
    <property type="component" value="Unassembled WGS sequence"/>
</dbReference>
<accession>A0A0M3K843</accession>
<reference evidence="4" key="1">
    <citation type="submission" date="2017-02" db="UniProtKB">
        <authorList>
            <consortium name="WormBaseParasite"/>
        </authorList>
    </citation>
    <scope>IDENTIFICATION</scope>
</reference>
<reference evidence="2 3" key="2">
    <citation type="submission" date="2018-11" db="EMBL/GenBank/DDBJ databases">
        <authorList>
            <consortium name="Pathogen Informatics"/>
        </authorList>
    </citation>
    <scope>NUCLEOTIDE SEQUENCE [LARGE SCALE GENOMIC DNA]</scope>
</reference>
<evidence type="ECO:0000313" key="4">
    <source>
        <dbReference type="WBParaSite" id="ASIM_0001713401-mRNA-1"/>
    </source>
</evidence>
<dbReference type="WBParaSite" id="ASIM_0001713401-mRNA-1">
    <property type="protein sequence ID" value="ASIM_0001713401-mRNA-1"/>
    <property type="gene ID" value="ASIM_0001713401"/>
</dbReference>
<evidence type="ECO:0000313" key="2">
    <source>
        <dbReference type="EMBL" id="VDK58093.1"/>
    </source>
</evidence>